<gene>
    <name evidence="3" type="ORF">G3576_04275</name>
</gene>
<reference evidence="3 4" key="2">
    <citation type="submission" date="2020-03" db="EMBL/GenBank/DDBJ databases">
        <title>Roseomonas stagni sp. nov., isolated from pond water in Japan.</title>
        <authorList>
            <person name="Furuhata K."/>
            <person name="Miyamoto H."/>
            <person name="Goto K."/>
        </authorList>
    </citation>
    <scope>NUCLEOTIDE SEQUENCE [LARGE SCALE GENOMIC DNA]</scope>
    <source>
        <strain evidence="3 4">PeD5</strain>
    </source>
</reference>
<comment type="caution">
    <text evidence="3">The sequence shown here is derived from an EMBL/GenBank/DDBJ whole genome shotgun (WGS) entry which is preliminary data.</text>
</comment>
<sequence>MRRTTIPGAVALCLAAGAAFAQPAATRQQEDLIDNVNTVADLAAVCQPSWGGVPRLEAIAYCQGFLTAAGQYHALLHPSGGPMRPLFCTPTPAPSIAESGIAFSNWARANPQYAREPALDGMLRWAQSAYPCPQSTTPPARAPRAAR</sequence>
<dbReference type="Proteomes" id="UP000475385">
    <property type="component" value="Unassembled WGS sequence"/>
</dbReference>
<evidence type="ECO:0000259" key="2">
    <source>
        <dbReference type="Pfam" id="PF18602"/>
    </source>
</evidence>
<feature type="chain" id="PRO_5026817900" description="Rap1a immunity protein domain-containing protein" evidence="1">
    <location>
        <begin position="22"/>
        <end position="147"/>
    </location>
</feature>
<accession>A0A6M1LGU8</accession>
<keyword evidence="4" id="KW-1185">Reference proteome</keyword>
<keyword evidence="1" id="KW-0732">Signal</keyword>
<feature type="domain" description="Rap1a immunity protein" evidence="2">
    <location>
        <begin position="38"/>
        <end position="132"/>
    </location>
</feature>
<feature type="signal peptide" evidence="1">
    <location>
        <begin position="1"/>
        <end position="21"/>
    </location>
</feature>
<dbReference type="Pfam" id="PF18602">
    <property type="entry name" value="Rap1a"/>
    <property type="match status" value="1"/>
</dbReference>
<reference evidence="3 4" key="1">
    <citation type="submission" date="2020-02" db="EMBL/GenBank/DDBJ databases">
        <authorList>
            <person name="Kim H.M."/>
            <person name="Jeon C.O."/>
        </authorList>
    </citation>
    <scope>NUCLEOTIDE SEQUENCE [LARGE SCALE GENOMIC DNA]</scope>
    <source>
        <strain evidence="3 4">PeD5</strain>
    </source>
</reference>
<dbReference type="RefSeq" id="WP_164693054.1">
    <property type="nucleotide sequence ID" value="NZ_JAAIKB010000001.1"/>
</dbReference>
<evidence type="ECO:0000256" key="1">
    <source>
        <dbReference type="SAM" id="SignalP"/>
    </source>
</evidence>
<dbReference type="InterPro" id="IPR041238">
    <property type="entry name" value="Rap1a"/>
</dbReference>
<organism evidence="3 4">
    <name type="scientific">Falsiroseomonas algicola</name>
    <dbReference type="NCBI Taxonomy" id="2716930"/>
    <lineage>
        <taxon>Bacteria</taxon>
        <taxon>Pseudomonadati</taxon>
        <taxon>Pseudomonadota</taxon>
        <taxon>Alphaproteobacteria</taxon>
        <taxon>Acetobacterales</taxon>
        <taxon>Roseomonadaceae</taxon>
        <taxon>Falsiroseomonas</taxon>
    </lineage>
</organism>
<protein>
    <recommendedName>
        <fullName evidence="2">Rap1a immunity protein domain-containing protein</fullName>
    </recommendedName>
</protein>
<evidence type="ECO:0000313" key="4">
    <source>
        <dbReference type="Proteomes" id="UP000475385"/>
    </source>
</evidence>
<name>A0A6M1LGU8_9PROT</name>
<evidence type="ECO:0000313" key="3">
    <source>
        <dbReference type="EMBL" id="NGM19219.1"/>
    </source>
</evidence>
<proteinExistence type="predicted"/>
<dbReference type="EMBL" id="JAAIKB010000001">
    <property type="protein sequence ID" value="NGM19219.1"/>
    <property type="molecule type" value="Genomic_DNA"/>
</dbReference>
<dbReference type="AlphaFoldDB" id="A0A6M1LGU8"/>